<feature type="transmembrane region" description="Helical" evidence="14">
    <location>
        <begin position="381"/>
        <end position="399"/>
    </location>
</feature>
<feature type="region of interest" description="Disordered" evidence="13">
    <location>
        <begin position="520"/>
        <end position="557"/>
    </location>
</feature>
<sequence length="1583" mass="181133">MSLARSVDRNGYTSGNYPDDSDDENVPLNSSSRHSIVAENKKWDVFRVLPPETDSGSEASQRCMEVSIKIVKVFIYLLTFVIVLGSSVVAKGTTLFMTSQLKQEKVIDYCPKDIGLDKRWHVRVPTVEKVAWVWAIFCCFIVPELGTLFRSFRMCVFKSVRRSPVSITLAVGLLEGLHTCGMALLLFHVLPELDAIRALMLTNCLSIGPGVLGMLSRGPKESRRLLKIICDVVAIICQLSGYIVWPIVEYQKGNTSICWTLPLAGFLTSLGWWENYVDSKSKNNLVKLLARMKTSMKRSRYWTYLFVSLWKMVVFSLCMLLIMYYKFGAISQLFTDFSKSFGPHHLHVNETRAAFTGSASDTNNFGEKFFESKQILSANNAPVYVGLVQIVAAYLAYIFGKFSCKICIQTFSFAFPINLTIPLALSLMLMACGMRSSDACFLKDTLPGYLFFECPGGDYIKDFIVGEHVWIWVLWLFSQAWITLHIWTPHCERLASTEKLFVRPMYDALLIDQSLSMNRRQDDAPERLDDNRPAETEDMQHYETISIDTDSSQSGNVRASDHVTRIITCATMWHETRDEMMEMLKSVLRMDEDQSAMRVAQEYLKVRDKDFYEFETHIFFDDAFEMSDEDEDEQVVNRFVKMLVECIDEAASHVHQIPIRLRSPVKTPTPYGGRLTWTLPGKTKMVAHLKNKMLIRHRKRWSQVMYMYYLLGYRLMELDISVERKETMADNTYLLTLDGDIDFQPTAVKLLVDLMKKNRNLGAACGRIHPIGSGPMVWYQLFEYAIGHWLQKATEHMIGCVLCSPGCFSLFRAKALMDDNVMKRYTLTSNQARHYVQYDQGEDRWLCTLLLQRGYRVEYSAASDAYTHCPEGFNEFYNQRRRWVPSTIANIMDLLMDYKNTIKVNDNISLPYIFYQTMLMAGTILGPGTIFLMLVGAFVAAFRIGNWVSFQYNMYPVILFIIVCFTLKSEFQLLVAQILSAGYALVIMAVIVGTTLQISEDGLESPSFIFLMATTVSMVTAAVLHPQELKCLFPGVVYLLAIPSMYLLLILYSLINLNNVTWGTREVLAKKTKKELEEERKAAEEAKKKPDGLLGYLYNSKHTDYDGSLEFSFANLFKVMCCTYPQQINEREQLKRIADSLEVLENRIGSIESSQGRKRALSRTSTNAGEIVPVIAEEVGHSSSSDSESTDELKEKRDQLKNPLWIEDSNLRKGKVDFLSPNEIQFWKDLIEQYLWPIDEDKDEKARIARDLAELRNQSFFLFFMCNALFILIVFLMQLNKKNINIPWPLGGKVTSELDPETKKYTTTTEHLALEPIGLVFVFFFGLIIVIQFIAMLFHRFGTLSHILAYVELDCFTRKKKETSEEMLCKNAVEIVKSMQRLREDQDPDGEQSDEDHENRLARRKTVKNLISRHQSRPAIGTLDVAFRKRFQELSVKTAEATPILGNMRKMSERADALRALRERKESVIRERRKVRRIETLGANSSVRKEMSAGLENTTRAASLRKIFTPPTQMELKTVAQDNSLEAARANGRSRGDKKATALQRPRLGSDNLAYDASDEDKSANGLTNRDWNMTTNGERHRL</sequence>
<dbReference type="Gene3D" id="3.90.550.10">
    <property type="entry name" value="Spore Coat Polysaccharide Biosynthesis Protein SpsA, Chain A"/>
    <property type="match status" value="1"/>
</dbReference>
<keyword evidence="4" id="KW-0328">Glycosyltransferase</keyword>
<keyword evidence="10" id="KW-0325">Glycoprotein</keyword>
<dbReference type="EMBL" id="MW292217">
    <property type="protein sequence ID" value="UEK51613.1"/>
    <property type="molecule type" value="mRNA"/>
</dbReference>
<feature type="region of interest" description="Disordered" evidence="13">
    <location>
        <begin position="1381"/>
        <end position="1400"/>
    </location>
</feature>
<dbReference type="Pfam" id="PF03142">
    <property type="entry name" value="Chitin_synth_2"/>
    <property type="match status" value="1"/>
</dbReference>
<organism evidence="16">
    <name type="scientific">Parasacculina yatsui</name>
    <dbReference type="NCBI Taxonomy" id="2836420"/>
    <lineage>
        <taxon>Eukaryota</taxon>
        <taxon>Metazoa</taxon>
        <taxon>Ecdysozoa</taxon>
        <taxon>Arthropoda</taxon>
        <taxon>Crustacea</taxon>
        <taxon>Multicrustacea</taxon>
        <taxon>Cirripedia</taxon>
        <taxon>Rhizocephala</taxon>
        <taxon>Polyascidae</taxon>
        <taxon>Parasacculina</taxon>
    </lineage>
</organism>
<evidence type="ECO:0000259" key="15">
    <source>
        <dbReference type="Pfam" id="PF23000"/>
    </source>
</evidence>
<dbReference type="InterPro" id="IPR004835">
    <property type="entry name" value="Chitin_synth"/>
</dbReference>
<dbReference type="Pfam" id="PF23000">
    <property type="entry name" value="ChitinSynthase_IV_N"/>
    <property type="match status" value="1"/>
</dbReference>
<evidence type="ECO:0000256" key="11">
    <source>
        <dbReference type="ARBA" id="ARBA00046329"/>
    </source>
</evidence>
<evidence type="ECO:0000256" key="1">
    <source>
        <dbReference type="ARBA" id="ARBA00004651"/>
    </source>
</evidence>
<evidence type="ECO:0000313" key="16">
    <source>
        <dbReference type="EMBL" id="UEK51613.1"/>
    </source>
</evidence>
<feature type="compositionally biased region" description="Polar residues" evidence="13">
    <location>
        <begin position="546"/>
        <end position="557"/>
    </location>
</feature>
<keyword evidence="6 14" id="KW-0812">Transmembrane</keyword>
<feature type="region of interest" description="Disordered" evidence="13">
    <location>
        <begin position="1"/>
        <end position="30"/>
    </location>
</feature>
<feature type="region of interest" description="Disordered" evidence="13">
    <location>
        <begin position="1529"/>
        <end position="1583"/>
    </location>
</feature>
<feature type="transmembrane region" description="Helical" evidence="14">
    <location>
        <begin position="1008"/>
        <end position="1026"/>
    </location>
</feature>
<feature type="compositionally biased region" description="Polar residues" evidence="13">
    <location>
        <begin position="1565"/>
        <end position="1577"/>
    </location>
</feature>
<dbReference type="PANTHER" id="PTHR22914:SF42">
    <property type="entry name" value="CHITIN SYNTHASE"/>
    <property type="match status" value="1"/>
</dbReference>
<keyword evidence="9 14" id="KW-0472">Membrane</keyword>
<evidence type="ECO:0000256" key="3">
    <source>
        <dbReference type="ARBA" id="ARBA00022475"/>
    </source>
</evidence>
<dbReference type="GO" id="GO:0006031">
    <property type="term" value="P:chitin biosynthetic process"/>
    <property type="evidence" value="ECO:0007669"/>
    <property type="project" value="TreeGrafter"/>
</dbReference>
<feature type="transmembrane region" description="Helical" evidence="14">
    <location>
        <begin position="974"/>
        <end position="996"/>
    </location>
</feature>
<feature type="transmembrane region" description="Helical" evidence="14">
    <location>
        <begin position="411"/>
        <end position="431"/>
    </location>
</feature>
<feature type="transmembrane region" description="Helical" evidence="14">
    <location>
        <begin position="195"/>
        <end position="216"/>
    </location>
</feature>
<feature type="transmembrane region" description="Helical" evidence="14">
    <location>
        <begin position="913"/>
        <end position="940"/>
    </location>
</feature>
<evidence type="ECO:0000256" key="9">
    <source>
        <dbReference type="ARBA" id="ARBA00023136"/>
    </source>
</evidence>
<feature type="compositionally biased region" description="Acidic residues" evidence="13">
    <location>
        <begin position="1386"/>
        <end position="1396"/>
    </location>
</feature>
<feature type="transmembrane region" description="Helical" evidence="14">
    <location>
        <begin position="1317"/>
        <end position="1338"/>
    </location>
</feature>
<evidence type="ECO:0000256" key="8">
    <source>
        <dbReference type="ARBA" id="ARBA00023054"/>
    </source>
</evidence>
<feature type="transmembrane region" description="Helical" evidence="14">
    <location>
        <begin position="254"/>
        <end position="273"/>
    </location>
</feature>
<feature type="transmembrane region" description="Helical" evidence="14">
    <location>
        <begin position="952"/>
        <end position="968"/>
    </location>
</feature>
<dbReference type="PANTHER" id="PTHR22914">
    <property type="entry name" value="CHITIN SYNTHASE"/>
    <property type="match status" value="1"/>
</dbReference>
<dbReference type="FunFam" id="3.90.550.10:FF:000139">
    <property type="entry name" value="Chitin synthase 8"/>
    <property type="match status" value="1"/>
</dbReference>
<feature type="transmembrane region" description="Helical" evidence="14">
    <location>
        <begin position="70"/>
        <end position="90"/>
    </location>
</feature>
<accession>A0A8K1RC02</accession>
<evidence type="ECO:0000256" key="13">
    <source>
        <dbReference type="SAM" id="MobiDB-lite"/>
    </source>
</evidence>
<dbReference type="EC" id="2.4.1.16" evidence="2"/>
<protein>
    <recommendedName>
        <fullName evidence="2">chitin synthase</fullName>
        <ecNumber evidence="2">2.4.1.16</ecNumber>
    </recommendedName>
</protein>
<feature type="transmembrane region" description="Helical" evidence="14">
    <location>
        <begin position="228"/>
        <end position="248"/>
    </location>
</feature>
<evidence type="ECO:0000256" key="4">
    <source>
        <dbReference type="ARBA" id="ARBA00022676"/>
    </source>
</evidence>
<keyword evidence="3" id="KW-1003">Cell membrane</keyword>
<dbReference type="GO" id="GO:0004100">
    <property type="term" value="F:chitin synthase activity"/>
    <property type="evidence" value="ECO:0007669"/>
    <property type="project" value="UniProtKB-EC"/>
</dbReference>
<feature type="transmembrane region" description="Helical" evidence="14">
    <location>
        <begin position="1032"/>
        <end position="1055"/>
    </location>
</feature>
<feature type="transmembrane region" description="Helical" evidence="14">
    <location>
        <begin position="1260"/>
        <end position="1279"/>
    </location>
</feature>
<dbReference type="InterPro" id="IPR029044">
    <property type="entry name" value="Nucleotide-diphossugar_trans"/>
</dbReference>
<keyword evidence="7 14" id="KW-1133">Transmembrane helix</keyword>
<dbReference type="CDD" id="cd04190">
    <property type="entry name" value="Chitin_synth_C"/>
    <property type="match status" value="1"/>
</dbReference>
<evidence type="ECO:0000256" key="5">
    <source>
        <dbReference type="ARBA" id="ARBA00022679"/>
    </source>
</evidence>
<evidence type="ECO:0000256" key="7">
    <source>
        <dbReference type="ARBA" id="ARBA00022989"/>
    </source>
</evidence>
<name>A0A8K1RC02_9CRUS</name>
<feature type="transmembrane region" description="Helical" evidence="14">
    <location>
        <begin position="301"/>
        <end position="325"/>
    </location>
</feature>
<dbReference type="SUPFAM" id="SSF53448">
    <property type="entry name" value="Nucleotide-diphospho-sugar transferases"/>
    <property type="match status" value="1"/>
</dbReference>
<keyword evidence="5" id="KW-0808">Transferase</keyword>
<keyword evidence="8" id="KW-0175">Coiled coil</keyword>
<comment type="similarity">
    <text evidence="11">Belongs to the chitin synthase family. Class IV subfamily.</text>
</comment>
<dbReference type="InterPro" id="IPR055120">
    <property type="entry name" value="Chs-1/2_IV_N"/>
</dbReference>
<reference evidence="16" key="1">
    <citation type="submission" date="2020-11" db="EMBL/GenBank/DDBJ databases">
        <title>Barnacle with a root-like body: structural and transcriptomic signatures of the interna, endoparasitic structure of the parasitic barnacle Sacculina yatsui.</title>
        <authorList>
            <person name="Wong Y.H."/>
            <person name="Okano K."/>
        </authorList>
    </citation>
    <scope>NUCLEOTIDE SEQUENCE</scope>
    <source>
        <tissue evidence="16">Endoparasitic structure interna</tissue>
    </source>
</reference>
<evidence type="ECO:0000256" key="12">
    <source>
        <dbReference type="ARBA" id="ARBA00048014"/>
    </source>
</evidence>
<feature type="transmembrane region" description="Helical" evidence="14">
    <location>
        <begin position="164"/>
        <end position="189"/>
    </location>
</feature>
<evidence type="ECO:0000256" key="6">
    <source>
        <dbReference type="ARBA" id="ARBA00022692"/>
    </source>
</evidence>
<evidence type="ECO:0000256" key="2">
    <source>
        <dbReference type="ARBA" id="ARBA00012543"/>
    </source>
</evidence>
<evidence type="ECO:0000256" key="14">
    <source>
        <dbReference type="SAM" id="Phobius"/>
    </source>
</evidence>
<comment type="subcellular location">
    <subcellularLocation>
        <location evidence="1">Cell membrane</location>
        <topology evidence="1">Multi-pass membrane protein</topology>
    </subcellularLocation>
</comment>
<proteinExistence type="evidence at transcript level"/>
<comment type="catalytic activity">
    <reaction evidence="12">
        <text>[(1-&gt;4)-N-acetyl-beta-D-glucosaminyl](n) + UDP-N-acetyl-alpha-D-glucosamine = [(1-&gt;4)-N-acetyl-beta-D-glucosaminyl](n+1) + UDP + H(+)</text>
        <dbReference type="Rhea" id="RHEA:16637"/>
        <dbReference type="Rhea" id="RHEA-COMP:9593"/>
        <dbReference type="Rhea" id="RHEA-COMP:9595"/>
        <dbReference type="ChEBI" id="CHEBI:15378"/>
        <dbReference type="ChEBI" id="CHEBI:17029"/>
        <dbReference type="ChEBI" id="CHEBI:57705"/>
        <dbReference type="ChEBI" id="CHEBI:58223"/>
        <dbReference type="EC" id="2.4.1.16"/>
    </reaction>
</comment>
<feature type="compositionally biased region" description="Basic and acidic residues" evidence="13">
    <location>
        <begin position="520"/>
        <end position="541"/>
    </location>
</feature>
<feature type="transmembrane region" description="Helical" evidence="14">
    <location>
        <begin position="131"/>
        <end position="152"/>
    </location>
</feature>
<feature type="domain" description="Chitin synthase chs-1/2 N-terminal putative transporter" evidence="15">
    <location>
        <begin position="64"/>
        <end position="479"/>
    </location>
</feature>
<evidence type="ECO:0000256" key="10">
    <source>
        <dbReference type="ARBA" id="ARBA00023180"/>
    </source>
</evidence>
<dbReference type="GO" id="GO:0005886">
    <property type="term" value="C:plasma membrane"/>
    <property type="evidence" value="ECO:0007669"/>
    <property type="project" value="UniProtKB-SubCell"/>
</dbReference>